<dbReference type="RefSeq" id="XP_030764691.1">
    <property type="nucleotide sequence ID" value="XM_030908831.1"/>
</dbReference>
<dbReference type="Proteomes" id="UP000504635">
    <property type="component" value="Unplaced"/>
</dbReference>
<sequence>MNVGKILFENKVDGIQEIESKGRNRMGVYFNFPENANKFLEIDNLIQKNWNVQIPLRMTTCRGIVWNMGDEIEEEDIVNYGIGIRGNQQLRVLNARRIYKRIYTGGYASKVKTNGFVITFKGLDIVTISVGVAQDVKPTEKLTMKGLSVTKREKFFASIARENMHQPVHCAKNLADRRTSTKQWQNIISHSTKPTSCSPDNLANQILTVSTSQHWILLPQDLTRISSSPIIRVNEDENSSSGMETTELENNFNFSQESNIYYEEVTYDNTQNKGQKIIKD</sequence>
<keyword evidence="1" id="KW-1185">Reference proteome</keyword>
<accession>A0A6J2YN42</accession>
<name>A0A6J2YN42_SITOR</name>
<reference evidence="2" key="1">
    <citation type="submission" date="2025-08" db="UniProtKB">
        <authorList>
            <consortium name="RefSeq"/>
        </authorList>
    </citation>
    <scope>IDENTIFICATION</scope>
    <source>
        <tissue evidence="2">Gonads</tissue>
    </source>
</reference>
<dbReference type="KEGG" id="soy:115888939"/>
<protein>
    <submittedName>
        <fullName evidence="2">Uncharacterized protein LOC115888939</fullName>
    </submittedName>
</protein>
<organism evidence="1 2">
    <name type="scientific">Sitophilus oryzae</name>
    <name type="common">Rice weevil</name>
    <name type="synonym">Curculio oryzae</name>
    <dbReference type="NCBI Taxonomy" id="7048"/>
    <lineage>
        <taxon>Eukaryota</taxon>
        <taxon>Metazoa</taxon>
        <taxon>Ecdysozoa</taxon>
        <taxon>Arthropoda</taxon>
        <taxon>Hexapoda</taxon>
        <taxon>Insecta</taxon>
        <taxon>Pterygota</taxon>
        <taxon>Neoptera</taxon>
        <taxon>Endopterygota</taxon>
        <taxon>Coleoptera</taxon>
        <taxon>Polyphaga</taxon>
        <taxon>Cucujiformia</taxon>
        <taxon>Curculionidae</taxon>
        <taxon>Dryophthorinae</taxon>
        <taxon>Sitophilus</taxon>
    </lineage>
</organism>
<gene>
    <name evidence="2" type="primary">LOC115888939</name>
</gene>
<dbReference type="AlphaFoldDB" id="A0A6J2YN42"/>
<evidence type="ECO:0000313" key="1">
    <source>
        <dbReference type="Proteomes" id="UP000504635"/>
    </source>
</evidence>
<dbReference type="OrthoDB" id="6931295at2759"/>
<evidence type="ECO:0000313" key="2">
    <source>
        <dbReference type="RefSeq" id="XP_030764691.1"/>
    </source>
</evidence>
<dbReference type="InParanoid" id="A0A6J2YN42"/>
<proteinExistence type="predicted"/>
<dbReference type="GeneID" id="115888939"/>